<evidence type="ECO:0000256" key="1">
    <source>
        <dbReference type="ARBA" id="ARBA00022741"/>
    </source>
</evidence>
<dbReference type="GO" id="GO:0016887">
    <property type="term" value="F:ATP hydrolysis activity"/>
    <property type="evidence" value="ECO:0007669"/>
    <property type="project" value="InterPro"/>
</dbReference>
<name>A0A9P6CXB2_9AGAR</name>
<dbReference type="EMBL" id="MU155161">
    <property type="protein sequence ID" value="KAF9482767.1"/>
    <property type="molecule type" value="Genomic_DNA"/>
</dbReference>
<protein>
    <submittedName>
        <fullName evidence="4">P-loop containing nucleoside triphosphate hydrolase protein</fullName>
    </submittedName>
</protein>
<dbReference type="OrthoDB" id="6593433at2759"/>
<keyword evidence="1" id="KW-0547">Nucleotide-binding</keyword>
<comment type="caution">
    <text evidence="4">The sequence shown here is derived from an EMBL/GenBank/DDBJ whole genome shotgun (WGS) entry which is preliminary data.</text>
</comment>
<accession>A0A9P6CXB2</accession>
<dbReference type="AlphaFoldDB" id="A0A9P6CXB2"/>
<proteinExistence type="predicted"/>
<dbReference type="Gene3D" id="3.40.50.300">
    <property type="entry name" value="P-loop containing nucleotide triphosphate hydrolases"/>
    <property type="match status" value="1"/>
</dbReference>
<evidence type="ECO:0000256" key="2">
    <source>
        <dbReference type="ARBA" id="ARBA00022840"/>
    </source>
</evidence>
<evidence type="ECO:0000313" key="5">
    <source>
        <dbReference type="Proteomes" id="UP000807469"/>
    </source>
</evidence>
<dbReference type="PROSITE" id="PS50893">
    <property type="entry name" value="ABC_TRANSPORTER_2"/>
    <property type="match status" value="1"/>
</dbReference>
<feature type="domain" description="ABC transporter" evidence="3">
    <location>
        <begin position="6"/>
        <end position="252"/>
    </location>
</feature>
<dbReference type="Pfam" id="PF00005">
    <property type="entry name" value="ABC_tran"/>
    <property type="match status" value="1"/>
</dbReference>
<organism evidence="4 5">
    <name type="scientific">Pholiota conissans</name>
    <dbReference type="NCBI Taxonomy" id="109636"/>
    <lineage>
        <taxon>Eukaryota</taxon>
        <taxon>Fungi</taxon>
        <taxon>Dikarya</taxon>
        <taxon>Basidiomycota</taxon>
        <taxon>Agaricomycotina</taxon>
        <taxon>Agaricomycetes</taxon>
        <taxon>Agaricomycetidae</taxon>
        <taxon>Agaricales</taxon>
        <taxon>Agaricineae</taxon>
        <taxon>Strophariaceae</taxon>
        <taxon>Pholiota</taxon>
    </lineage>
</organism>
<keyword evidence="5" id="KW-1185">Reference proteome</keyword>
<dbReference type="GO" id="GO:0005524">
    <property type="term" value="F:ATP binding"/>
    <property type="evidence" value="ECO:0007669"/>
    <property type="project" value="UniProtKB-KW"/>
</dbReference>
<gene>
    <name evidence="4" type="ORF">BDN70DRAFT_874546</name>
</gene>
<sequence length="257" mass="28206">MPKSILELKDITCSLEKGSNIFSNVAFKINEGDVLVLQGRSGSGKSTLLKCIANLVAHSGDVNYRGSTPLQYGIPAYRTRIMYVPQRPSLLPGSPSDFLIAVKSLRAQQSLMRDKGKDTPEDVNKRAISIGKAWGIPSELWTRDWMKLSGGEGQRILIAAALAINTAEILLLDEPTSALDAETSLLVEEYILDRIHAANSTLKALIWITHSAEQSKRVGTRFIHLSAGGYFETEDYSPLPSAYPYTTTIAPRWAATR</sequence>
<dbReference type="InterPro" id="IPR003593">
    <property type="entry name" value="AAA+_ATPase"/>
</dbReference>
<dbReference type="PANTHER" id="PTHR43119">
    <property type="entry name" value="ABC TRANSPORT PROTEIN ATP-BINDING COMPONENT-RELATED"/>
    <property type="match status" value="1"/>
</dbReference>
<keyword evidence="2" id="KW-0067">ATP-binding</keyword>
<dbReference type="InterPro" id="IPR027417">
    <property type="entry name" value="P-loop_NTPase"/>
</dbReference>
<reference evidence="4" key="1">
    <citation type="submission" date="2020-11" db="EMBL/GenBank/DDBJ databases">
        <authorList>
            <consortium name="DOE Joint Genome Institute"/>
            <person name="Ahrendt S."/>
            <person name="Riley R."/>
            <person name="Andreopoulos W."/>
            <person name="Labutti K."/>
            <person name="Pangilinan J."/>
            <person name="Ruiz-Duenas F.J."/>
            <person name="Barrasa J.M."/>
            <person name="Sanchez-Garcia M."/>
            <person name="Camarero S."/>
            <person name="Miyauchi S."/>
            <person name="Serrano A."/>
            <person name="Linde D."/>
            <person name="Babiker R."/>
            <person name="Drula E."/>
            <person name="Ayuso-Fernandez I."/>
            <person name="Pacheco R."/>
            <person name="Padilla G."/>
            <person name="Ferreira P."/>
            <person name="Barriuso J."/>
            <person name="Kellner H."/>
            <person name="Castanera R."/>
            <person name="Alfaro M."/>
            <person name="Ramirez L."/>
            <person name="Pisabarro A.G."/>
            <person name="Kuo A."/>
            <person name="Tritt A."/>
            <person name="Lipzen A."/>
            <person name="He G."/>
            <person name="Yan M."/>
            <person name="Ng V."/>
            <person name="Cullen D."/>
            <person name="Martin F."/>
            <person name="Rosso M.-N."/>
            <person name="Henrissat B."/>
            <person name="Hibbett D."/>
            <person name="Martinez A.T."/>
            <person name="Grigoriev I.V."/>
        </authorList>
    </citation>
    <scope>NUCLEOTIDE SEQUENCE</scope>
    <source>
        <strain evidence="4">CIRM-BRFM 674</strain>
    </source>
</reference>
<dbReference type="SMART" id="SM00382">
    <property type="entry name" value="AAA"/>
    <property type="match status" value="1"/>
</dbReference>
<dbReference type="PANTHER" id="PTHR43119:SF1">
    <property type="entry name" value="ABC TRANSPORTER DOMAIN-CONTAINING PROTEIN"/>
    <property type="match status" value="1"/>
</dbReference>
<dbReference type="InterPro" id="IPR003439">
    <property type="entry name" value="ABC_transporter-like_ATP-bd"/>
</dbReference>
<evidence type="ECO:0000259" key="3">
    <source>
        <dbReference type="PROSITE" id="PS50893"/>
    </source>
</evidence>
<evidence type="ECO:0000313" key="4">
    <source>
        <dbReference type="EMBL" id="KAF9482767.1"/>
    </source>
</evidence>
<dbReference type="Proteomes" id="UP000807469">
    <property type="component" value="Unassembled WGS sequence"/>
</dbReference>
<dbReference type="SUPFAM" id="SSF52540">
    <property type="entry name" value="P-loop containing nucleoside triphosphate hydrolases"/>
    <property type="match status" value="1"/>
</dbReference>
<keyword evidence="4" id="KW-0378">Hydrolase</keyword>